<organism evidence="1">
    <name type="scientific">Myoviridae sp. ctcwu24</name>
    <dbReference type="NCBI Taxonomy" id="2826670"/>
    <lineage>
        <taxon>Viruses</taxon>
        <taxon>Duplodnaviria</taxon>
        <taxon>Heunggongvirae</taxon>
        <taxon>Uroviricota</taxon>
        <taxon>Caudoviricetes</taxon>
    </lineage>
</organism>
<evidence type="ECO:0000313" key="1">
    <source>
        <dbReference type="EMBL" id="DAD93816.1"/>
    </source>
</evidence>
<name>A0A8S5NHZ5_9CAUD</name>
<dbReference type="EMBL" id="BK015167">
    <property type="protein sequence ID" value="DAD93816.1"/>
    <property type="molecule type" value="Genomic_DNA"/>
</dbReference>
<reference evidence="1" key="1">
    <citation type="journal article" date="2021" name="Proc. Natl. Acad. Sci. U.S.A.">
        <title>A Catalog of Tens of Thousands of Viruses from Human Metagenomes Reveals Hidden Associations with Chronic Diseases.</title>
        <authorList>
            <person name="Tisza M.J."/>
            <person name="Buck C.B."/>
        </authorList>
    </citation>
    <scope>NUCLEOTIDE SEQUENCE</scope>
    <source>
        <strain evidence="1">Ctcwu24</strain>
    </source>
</reference>
<sequence length="76" mass="8638">MERKSDTVRRLVAAGDFKAALRIAKDFRLGITKTDSDDMRRGYECMIHPEFYQSIGKNPSEIAQKGVEAVQRLYGT</sequence>
<protein>
    <submittedName>
        <fullName evidence="1">Uncharacterized protein</fullName>
    </submittedName>
</protein>
<proteinExistence type="predicted"/>
<accession>A0A8S5NHZ5</accession>